<gene>
    <name evidence="3" type="ORF">SAMN05421820_112224</name>
</gene>
<evidence type="ECO:0000313" key="4">
    <source>
        <dbReference type="Proteomes" id="UP000183200"/>
    </source>
</evidence>
<dbReference type="Pfam" id="PF14730">
    <property type="entry name" value="DUF4468"/>
    <property type="match status" value="1"/>
</dbReference>
<keyword evidence="1" id="KW-0732">Signal</keyword>
<dbReference type="RefSeq" id="WP_074612193.1">
    <property type="nucleotide sequence ID" value="NZ_FNGY01000012.1"/>
</dbReference>
<evidence type="ECO:0000313" key="3">
    <source>
        <dbReference type="EMBL" id="SDO21434.1"/>
    </source>
</evidence>
<dbReference type="OrthoDB" id="708866at2"/>
<feature type="signal peptide" evidence="1">
    <location>
        <begin position="1"/>
        <end position="20"/>
    </location>
</feature>
<proteinExistence type="predicted"/>
<evidence type="ECO:0000256" key="1">
    <source>
        <dbReference type="SAM" id="SignalP"/>
    </source>
</evidence>
<dbReference type="InterPro" id="IPR027823">
    <property type="entry name" value="DUF4468"/>
</dbReference>
<feature type="chain" id="PRO_5010176020" description="DUF4468 domain-containing protein" evidence="1">
    <location>
        <begin position="21"/>
        <end position="193"/>
    </location>
</feature>
<reference evidence="4" key="1">
    <citation type="submission" date="2016-10" db="EMBL/GenBank/DDBJ databases">
        <authorList>
            <person name="Varghese N."/>
            <person name="Submissions S."/>
        </authorList>
    </citation>
    <scope>NUCLEOTIDE SEQUENCE [LARGE SCALE GENOMIC DNA]</scope>
    <source>
        <strain evidence="4">DSM 19110</strain>
    </source>
</reference>
<dbReference type="AlphaFoldDB" id="A0A1H0HQN1"/>
<evidence type="ECO:0000259" key="2">
    <source>
        <dbReference type="Pfam" id="PF14730"/>
    </source>
</evidence>
<accession>A0A1H0HQN1</accession>
<name>A0A1H0HQN1_9SPHI</name>
<dbReference type="Gene3D" id="3.30.530.80">
    <property type="match status" value="1"/>
</dbReference>
<dbReference type="Proteomes" id="UP000183200">
    <property type="component" value="Unassembled WGS sequence"/>
</dbReference>
<sequence length="193" mass="21641">MKKQILTLLCVALFPFLSSAQDKASEFTLTSNGFINSADSTKNYVVVDMQGKSQQDLYKKSLIYLSGLYVSPKEVLSTIENESITVNSTAKNAIKMKVLFLNPSWDVNYTITFQFKDGKLRIADPTVNRMYTTTGDVSRTATINPSDGQNNKEIFNRKGVLKEKDGKENLEKLINKFVANYIAGINSAKQDNW</sequence>
<protein>
    <recommendedName>
        <fullName evidence="2">DUF4468 domain-containing protein</fullName>
    </recommendedName>
</protein>
<feature type="domain" description="DUF4468" evidence="2">
    <location>
        <begin position="45"/>
        <end position="122"/>
    </location>
</feature>
<keyword evidence="4" id="KW-1185">Reference proteome</keyword>
<organism evidence="3 4">
    <name type="scientific">Pedobacter steynii</name>
    <dbReference type="NCBI Taxonomy" id="430522"/>
    <lineage>
        <taxon>Bacteria</taxon>
        <taxon>Pseudomonadati</taxon>
        <taxon>Bacteroidota</taxon>
        <taxon>Sphingobacteriia</taxon>
        <taxon>Sphingobacteriales</taxon>
        <taxon>Sphingobacteriaceae</taxon>
        <taxon>Pedobacter</taxon>
    </lineage>
</organism>
<dbReference type="EMBL" id="FNGY01000012">
    <property type="protein sequence ID" value="SDO21434.1"/>
    <property type="molecule type" value="Genomic_DNA"/>
</dbReference>